<feature type="region of interest" description="Disordered" evidence="1">
    <location>
        <begin position="56"/>
        <end position="91"/>
    </location>
</feature>
<sequence>MVVRGEVGLLITQIGLNETMFLTRKGFIIGVWAIVLNSPVLVGVLLRRVGPSTANDARWGVQAQHGSDPACDAEPERTETSGGTSPTPRSA</sequence>
<proteinExistence type="predicted"/>
<keyword evidence="4" id="KW-1185">Reference proteome</keyword>
<keyword evidence="2" id="KW-0812">Transmembrane</keyword>
<gene>
    <name evidence="3" type="ORF">C8A03DRAFT_37572</name>
</gene>
<reference evidence="3" key="2">
    <citation type="submission" date="2023-05" db="EMBL/GenBank/DDBJ databases">
        <authorList>
            <consortium name="Lawrence Berkeley National Laboratory"/>
            <person name="Steindorff A."/>
            <person name="Hensen N."/>
            <person name="Bonometti L."/>
            <person name="Westerberg I."/>
            <person name="Brannstrom I.O."/>
            <person name="Guillou S."/>
            <person name="Cros-Aarteil S."/>
            <person name="Calhoun S."/>
            <person name="Haridas S."/>
            <person name="Kuo A."/>
            <person name="Mondo S."/>
            <person name="Pangilinan J."/>
            <person name="Riley R."/>
            <person name="Labutti K."/>
            <person name="Andreopoulos B."/>
            <person name="Lipzen A."/>
            <person name="Chen C."/>
            <person name="Yanf M."/>
            <person name="Daum C."/>
            <person name="Ng V."/>
            <person name="Clum A."/>
            <person name="Ohm R."/>
            <person name="Martin F."/>
            <person name="Silar P."/>
            <person name="Natvig D."/>
            <person name="Lalanne C."/>
            <person name="Gautier V."/>
            <person name="Ament-Velasquez S.L."/>
            <person name="Kruys A."/>
            <person name="Hutchinson M.I."/>
            <person name="Powell A.J."/>
            <person name="Barry K."/>
            <person name="Miller A.N."/>
            <person name="Grigoriev I.V."/>
            <person name="Debuchy R."/>
            <person name="Gladieux P."/>
            <person name="Thoren M.H."/>
            <person name="Johannesson H."/>
        </authorList>
    </citation>
    <scope>NUCLEOTIDE SEQUENCE</scope>
    <source>
        <strain evidence="3">CBS 532.94</strain>
    </source>
</reference>
<evidence type="ECO:0000256" key="1">
    <source>
        <dbReference type="SAM" id="MobiDB-lite"/>
    </source>
</evidence>
<keyword evidence="2" id="KW-1133">Transmembrane helix</keyword>
<feature type="compositionally biased region" description="Polar residues" evidence="1">
    <location>
        <begin position="80"/>
        <end position="91"/>
    </location>
</feature>
<evidence type="ECO:0000256" key="2">
    <source>
        <dbReference type="SAM" id="Phobius"/>
    </source>
</evidence>
<dbReference type="EMBL" id="MU860344">
    <property type="protein sequence ID" value="KAK4234648.1"/>
    <property type="molecule type" value="Genomic_DNA"/>
</dbReference>
<dbReference type="Proteomes" id="UP001303760">
    <property type="component" value="Unassembled WGS sequence"/>
</dbReference>
<feature type="transmembrane region" description="Helical" evidence="2">
    <location>
        <begin position="26"/>
        <end position="46"/>
    </location>
</feature>
<evidence type="ECO:0000313" key="4">
    <source>
        <dbReference type="Proteomes" id="UP001303760"/>
    </source>
</evidence>
<comment type="caution">
    <text evidence="3">The sequence shown here is derived from an EMBL/GenBank/DDBJ whole genome shotgun (WGS) entry which is preliminary data.</text>
</comment>
<keyword evidence="2" id="KW-0472">Membrane</keyword>
<name>A0AAN7H8R0_9PEZI</name>
<evidence type="ECO:0000313" key="3">
    <source>
        <dbReference type="EMBL" id="KAK4234648.1"/>
    </source>
</evidence>
<protein>
    <submittedName>
        <fullName evidence="3">Uncharacterized protein</fullName>
    </submittedName>
</protein>
<accession>A0AAN7H8R0</accession>
<reference evidence="3" key="1">
    <citation type="journal article" date="2023" name="Mol. Phylogenet. Evol.">
        <title>Genome-scale phylogeny and comparative genomics of the fungal order Sordariales.</title>
        <authorList>
            <person name="Hensen N."/>
            <person name="Bonometti L."/>
            <person name="Westerberg I."/>
            <person name="Brannstrom I.O."/>
            <person name="Guillou S."/>
            <person name="Cros-Aarteil S."/>
            <person name="Calhoun S."/>
            <person name="Haridas S."/>
            <person name="Kuo A."/>
            <person name="Mondo S."/>
            <person name="Pangilinan J."/>
            <person name="Riley R."/>
            <person name="LaButti K."/>
            <person name="Andreopoulos B."/>
            <person name="Lipzen A."/>
            <person name="Chen C."/>
            <person name="Yan M."/>
            <person name="Daum C."/>
            <person name="Ng V."/>
            <person name="Clum A."/>
            <person name="Steindorff A."/>
            <person name="Ohm R.A."/>
            <person name="Martin F."/>
            <person name="Silar P."/>
            <person name="Natvig D.O."/>
            <person name="Lalanne C."/>
            <person name="Gautier V."/>
            <person name="Ament-Velasquez S.L."/>
            <person name="Kruys A."/>
            <person name="Hutchinson M.I."/>
            <person name="Powell A.J."/>
            <person name="Barry K."/>
            <person name="Miller A.N."/>
            <person name="Grigoriev I.V."/>
            <person name="Debuchy R."/>
            <person name="Gladieux P."/>
            <person name="Hiltunen Thoren M."/>
            <person name="Johannesson H."/>
        </authorList>
    </citation>
    <scope>NUCLEOTIDE SEQUENCE</scope>
    <source>
        <strain evidence="3">CBS 532.94</strain>
    </source>
</reference>
<organism evidence="3 4">
    <name type="scientific">Achaetomium macrosporum</name>
    <dbReference type="NCBI Taxonomy" id="79813"/>
    <lineage>
        <taxon>Eukaryota</taxon>
        <taxon>Fungi</taxon>
        <taxon>Dikarya</taxon>
        <taxon>Ascomycota</taxon>
        <taxon>Pezizomycotina</taxon>
        <taxon>Sordariomycetes</taxon>
        <taxon>Sordariomycetidae</taxon>
        <taxon>Sordariales</taxon>
        <taxon>Chaetomiaceae</taxon>
        <taxon>Achaetomium</taxon>
    </lineage>
</organism>
<dbReference type="AlphaFoldDB" id="A0AAN7H8R0"/>